<dbReference type="Proteomes" id="UP001164803">
    <property type="component" value="Plasmid unnamed2"/>
</dbReference>
<geneLocation type="plasmid" evidence="2 3">
    <name>unnamed2</name>
</geneLocation>
<dbReference type="EMBL" id="CP104066">
    <property type="protein sequence ID" value="WAH39486.1"/>
    <property type="molecule type" value="Genomic_DNA"/>
</dbReference>
<dbReference type="RefSeq" id="WP_268047130.1">
    <property type="nucleotide sequence ID" value="NZ_CP104066.1"/>
</dbReference>
<dbReference type="EMBL" id="CP104066">
    <property type="protein sequence ID" value="WAH39546.1"/>
    <property type="molecule type" value="Genomic_DNA"/>
</dbReference>
<keyword evidence="3" id="KW-1185">Reference proteome</keyword>
<sequence>MEYGEKRRSVSFNLNDPEERALYQFSQKINFSGLVKQYLTREFKQQSHQISATPEASFQVNLGGDQ</sequence>
<gene>
    <name evidence="2" type="ORF">NZD86_23965</name>
    <name evidence="1" type="ORF">NZD86_24265</name>
</gene>
<name>A0ABY6ZBD0_9BACL</name>
<evidence type="ECO:0000313" key="1">
    <source>
        <dbReference type="EMBL" id="WAH39486.1"/>
    </source>
</evidence>
<proteinExistence type="predicted"/>
<evidence type="ECO:0000313" key="3">
    <source>
        <dbReference type="Proteomes" id="UP001164803"/>
    </source>
</evidence>
<protein>
    <submittedName>
        <fullName evidence="2">Uncharacterized protein</fullName>
    </submittedName>
</protein>
<accession>A0ABY6ZBD0</accession>
<keyword evidence="2" id="KW-0614">Plasmid</keyword>
<organism evidence="2 3">
    <name type="scientific">Alicyclobacillus dauci</name>
    <dbReference type="NCBI Taxonomy" id="1475485"/>
    <lineage>
        <taxon>Bacteria</taxon>
        <taxon>Bacillati</taxon>
        <taxon>Bacillota</taxon>
        <taxon>Bacilli</taxon>
        <taxon>Bacillales</taxon>
        <taxon>Alicyclobacillaceae</taxon>
        <taxon>Alicyclobacillus</taxon>
    </lineage>
</organism>
<reference evidence="2" key="1">
    <citation type="submission" date="2022-08" db="EMBL/GenBank/DDBJ databases">
        <title>Alicyclobacillus dauci DSM2870, complete genome.</title>
        <authorList>
            <person name="Wang Q."/>
            <person name="Cai R."/>
            <person name="Wang Z."/>
        </authorList>
    </citation>
    <scope>NUCLEOTIDE SEQUENCE</scope>
    <source>
        <strain evidence="2">DSM 28700</strain>
        <plasmid evidence="2">unnamed2</plasmid>
    </source>
</reference>
<evidence type="ECO:0000313" key="2">
    <source>
        <dbReference type="EMBL" id="WAH39546.1"/>
    </source>
</evidence>